<dbReference type="Proteomes" id="UP000184031">
    <property type="component" value="Unassembled WGS sequence"/>
</dbReference>
<dbReference type="SUPFAM" id="SSF49464">
    <property type="entry name" value="Carboxypeptidase regulatory domain-like"/>
    <property type="match status" value="1"/>
</dbReference>
<dbReference type="SUPFAM" id="SSF56935">
    <property type="entry name" value="Porins"/>
    <property type="match status" value="1"/>
</dbReference>
<dbReference type="STRING" id="1055723.SAMN05216293_0016"/>
<dbReference type="Proteomes" id="UP000198940">
    <property type="component" value="Unassembled WGS sequence"/>
</dbReference>
<dbReference type="InterPro" id="IPR008969">
    <property type="entry name" value="CarboxyPept-like_regulatory"/>
</dbReference>
<proteinExistence type="predicted"/>
<evidence type="ECO:0000313" key="3">
    <source>
        <dbReference type="EMBL" id="SHK02388.1"/>
    </source>
</evidence>
<gene>
    <name evidence="2" type="ORF">SAMN04487891_10116</name>
    <name evidence="3" type="ORF">SAMN05216293_0016</name>
</gene>
<accession>A0A1M6P393</accession>
<name>A0A1M6P393_9FLAO</name>
<organism evidence="3 4">
    <name type="scientific">Flagellimonas taeanensis</name>
    <dbReference type="NCBI Taxonomy" id="1005926"/>
    <lineage>
        <taxon>Bacteria</taxon>
        <taxon>Pseudomonadati</taxon>
        <taxon>Bacteroidota</taxon>
        <taxon>Flavobacteriia</taxon>
        <taxon>Flavobacteriales</taxon>
        <taxon>Flavobacteriaceae</taxon>
        <taxon>Flagellimonas</taxon>
    </lineage>
</organism>
<dbReference type="RefSeq" id="WP_072875594.1">
    <property type="nucleotide sequence ID" value="NZ_FOKU01000001.1"/>
</dbReference>
<evidence type="ECO:0000313" key="5">
    <source>
        <dbReference type="Proteomes" id="UP000198940"/>
    </source>
</evidence>
<protein>
    <submittedName>
        <fullName evidence="3">CarboxypepD_reg-like domain-containing protein</fullName>
    </submittedName>
</protein>
<feature type="domain" description="Outer membrane protein beta-barrel" evidence="1">
    <location>
        <begin position="452"/>
        <end position="905"/>
    </location>
</feature>
<dbReference type="AlphaFoldDB" id="A0A1M6P393"/>
<dbReference type="Gene3D" id="2.60.40.1120">
    <property type="entry name" value="Carboxypeptidase-like, regulatory domain"/>
    <property type="match status" value="1"/>
</dbReference>
<dbReference type="EMBL" id="FRAT01000001">
    <property type="protein sequence ID" value="SHK02388.1"/>
    <property type="molecule type" value="Genomic_DNA"/>
</dbReference>
<sequence length="930" mass="105014">MRRIYTYLAFVSLFFSFTSTYGQDFLIKGKIVDATNGTPLEAATIYAETVKDSVLISYTITNSDGNFTLEGRTSYKKARLGISYNGYKSRSLEVDLKPSLDLQNIALEERAQELEGVDLVGERVPITIRKDTLEFNTDSFKTRPDATVEDVLKKLPGVEVASDGTITVNGKEVNKVLVNGQVFFSTDPKVATKSLTKDVISKIQITNSKTKEQEFIGEEGDGENKTINLLLKEDKKKGYMGRLSGGYGTDDRYQANGLVNYFNDTQRISVLGSSNNINNPGFSFDEIYEMVGNARGGGVGFNRNGSFSIGNMSFGFGEGITTSSTVGTSYADQKKDKYRMDGNYFYAFSDSYNDEKTARENILPDGSYFTDIESNFVGTTISNQATANLEFDVDKTTRVSIQPNFSVNNTNSTNSENTISTDEEGNVINDNMSLQTSDGFQRNFSNRLEVMKKLDTLGKYVRVYFENNNRVNDSESFLNSERNIYGDDPSQQILDQRTTIDNANDSYELGASFRQPLNKDLYLDFRYSYNNNEQKNERSVSDFDEGTGEYVYNSTLSSDFDFNAKKHVPEIGIGSNGKKFRFNVRARMEQIALDNEDFIQITSFSKNYSNLLFGSYFNYNIGTSKRASINYNTRLNVPSVNQLQPVPNVSNPLNIIVGNPNLGPEVTHSLYLNYNDYNWKDRTGLFVYSGMNFEKDKVVSITTTDEDFIRTTTYENVGGNYSMWAGVSYSKQIKKDSLYTFKFTLSPNVNINRQVGFTNGSRLEAMNVSLNPRVGLMFNYREMIEIEPEYTYGINSTRYNLDNVDDIDFTTHNLTFRLTTYWPQNLVWGNDITYSYNGNLGAGFDKDAIFWNMSLGLQMFKKKATLKVLAYDLLNQNINTRRTTGQDFVQDFQGTVLKRYFMGSLTIKFDSFGGSGAPNQRPSGPRMIRL</sequence>
<evidence type="ECO:0000313" key="4">
    <source>
        <dbReference type="Proteomes" id="UP000184031"/>
    </source>
</evidence>
<dbReference type="Pfam" id="PF14905">
    <property type="entry name" value="OMP_b-brl_3"/>
    <property type="match status" value="1"/>
</dbReference>
<evidence type="ECO:0000313" key="2">
    <source>
        <dbReference type="EMBL" id="SFB66293.1"/>
    </source>
</evidence>
<keyword evidence="5" id="KW-1185">Reference proteome</keyword>
<comment type="caution">
    <text evidence="3">The sequence shown here is derived from an EMBL/GenBank/DDBJ whole genome shotgun (WGS) entry which is preliminary data.</text>
</comment>
<dbReference type="Pfam" id="PF13715">
    <property type="entry name" value="CarbopepD_reg_2"/>
    <property type="match status" value="1"/>
</dbReference>
<evidence type="ECO:0000259" key="1">
    <source>
        <dbReference type="Pfam" id="PF14905"/>
    </source>
</evidence>
<reference evidence="3 4" key="1">
    <citation type="submission" date="2016-11" db="EMBL/GenBank/DDBJ databases">
        <authorList>
            <person name="Varghese N."/>
            <person name="Submissions S."/>
        </authorList>
    </citation>
    <scope>NUCLEOTIDE SEQUENCE [LARGE SCALE GENOMIC DNA]</scope>
    <source>
        <strain evidence="3 4">CGMCC 1.12174</strain>
        <strain evidence="2 5">DSM 26351</strain>
    </source>
</reference>
<dbReference type="InterPro" id="IPR041700">
    <property type="entry name" value="OMP_b-brl_3"/>
</dbReference>
<dbReference type="EMBL" id="FOKU01000001">
    <property type="protein sequence ID" value="SFB66293.1"/>
    <property type="molecule type" value="Genomic_DNA"/>
</dbReference>